<dbReference type="InterPro" id="IPR036680">
    <property type="entry name" value="SPOR-like_sf"/>
</dbReference>
<evidence type="ECO:0000256" key="1">
    <source>
        <dbReference type="SAM" id="MobiDB-lite"/>
    </source>
</evidence>
<gene>
    <name evidence="4" type="ORF">LNL84_09950</name>
</gene>
<feature type="domain" description="SPOR" evidence="3">
    <location>
        <begin position="104"/>
        <end position="183"/>
    </location>
</feature>
<dbReference type="AlphaFoldDB" id="A0A9X1WCY4"/>
<keyword evidence="5" id="KW-1185">Reference proteome</keyword>
<dbReference type="GO" id="GO:0042834">
    <property type="term" value="F:peptidoglycan binding"/>
    <property type="evidence" value="ECO:0007669"/>
    <property type="project" value="InterPro"/>
</dbReference>
<evidence type="ECO:0000313" key="4">
    <source>
        <dbReference type="EMBL" id="MCJ2377150.1"/>
    </source>
</evidence>
<sequence length="199" mass="21847">MKKTLIVGLSVLLAACSSGTYTTNVTSESYQEDFTPKTVAVSEPVAVVATASAFSEKSAPAKPEKTPHVDAQVKQSASVKPVAQKQPNKSAVKITPPTKKQEKSNMRFGYTIQVVAVGNREKVEQFSSKLPNNEQPIWVNYKVVNGTKWYTVLYGDYATSKKAKEAITKLPDDFNKLKPFVKSIDSIKKSDFPTLTKLN</sequence>
<protein>
    <submittedName>
        <fullName evidence="4">SPOR domain-containing protein</fullName>
    </submittedName>
</protein>
<dbReference type="Proteomes" id="UP001139488">
    <property type="component" value="Unassembled WGS sequence"/>
</dbReference>
<dbReference type="RefSeq" id="WP_244357088.1">
    <property type="nucleotide sequence ID" value="NZ_JAJNNZ010000006.1"/>
</dbReference>
<comment type="caution">
    <text evidence="4">The sequence shown here is derived from an EMBL/GenBank/DDBJ whole genome shotgun (WGS) entry which is preliminary data.</text>
</comment>
<evidence type="ECO:0000256" key="2">
    <source>
        <dbReference type="SAM" id="SignalP"/>
    </source>
</evidence>
<feature type="region of interest" description="Disordered" evidence="1">
    <location>
        <begin position="77"/>
        <end position="98"/>
    </location>
</feature>
<feature type="chain" id="PRO_5040773861" evidence="2">
    <location>
        <begin position="23"/>
        <end position="199"/>
    </location>
</feature>
<dbReference type="Pfam" id="PF05036">
    <property type="entry name" value="SPOR"/>
    <property type="match status" value="1"/>
</dbReference>
<dbReference type="EMBL" id="JAJNNZ010000006">
    <property type="protein sequence ID" value="MCJ2377150.1"/>
    <property type="molecule type" value="Genomic_DNA"/>
</dbReference>
<dbReference type="PROSITE" id="PS51257">
    <property type="entry name" value="PROKAR_LIPOPROTEIN"/>
    <property type="match status" value="1"/>
</dbReference>
<proteinExistence type="predicted"/>
<reference evidence="4" key="1">
    <citation type="submission" date="2021-11" db="EMBL/GenBank/DDBJ databases">
        <title>Vibrio ZSDE26 sp. nov. and Vibrio ZSDZ34 sp. nov., isolated from coastal seawater in Qingdao.</title>
        <authorList>
            <person name="Zhang P."/>
        </authorList>
    </citation>
    <scope>NUCLEOTIDE SEQUENCE</scope>
    <source>
        <strain evidence="4">ZSDZ34</strain>
    </source>
</reference>
<organism evidence="4 5">
    <name type="scientific">Vibrio gelatinilyticus</name>
    <dbReference type="NCBI Taxonomy" id="2893468"/>
    <lineage>
        <taxon>Bacteria</taxon>
        <taxon>Pseudomonadati</taxon>
        <taxon>Pseudomonadota</taxon>
        <taxon>Gammaproteobacteria</taxon>
        <taxon>Vibrionales</taxon>
        <taxon>Vibrionaceae</taxon>
        <taxon>Vibrio</taxon>
    </lineage>
</organism>
<dbReference type="SUPFAM" id="SSF110997">
    <property type="entry name" value="Sporulation related repeat"/>
    <property type="match status" value="1"/>
</dbReference>
<dbReference type="PROSITE" id="PS51724">
    <property type="entry name" value="SPOR"/>
    <property type="match status" value="1"/>
</dbReference>
<dbReference type="InterPro" id="IPR007730">
    <property type="entry name" value="SPOR-like_dom"/>
</dbReference>
<accession>A0A9X1WCY4</accession>
<dbReference type="Gene3D" id="3.30.70.1070">
    <property type="entry name" value="Sporulation related repeat"/>
    <property type="match status" value="1"/>
</dbReference>
<name>A0A9X1WCY4_9VIBR</name>
<evidence type="ECO:0000313" key="5">
    <source>
        <dbReference type="Proteomes" id="UP001139488"/>
    </source>
</evidence>
<feature type="signal peptide" evidence="2">
    <location>
        <begin position="1"/>
        <end position="22"/>
    </location>
</feature>
<keyword evidence="2" id="KW-0732">Signal</keyword>
<evidence type="ECO:0000259" key="3">
    <source>
        <dbReference type="PROSITE" id="PS51724"/>
    </source>
</evidence>